<dbReference type="InterPro" id="IPR020843">
    <property type="entry name" value="ER"/>
</dbReference>
<organism evidence="3 4">
    <name type="scientific">Streptomyces johnsoniae</name>
    <dbReference type="NCBI Taxonomy" id="3075532"/>
    <lineage>
        <taxon>Bacteria</taxon>
        <taxon>Bacillati</taxon>
        <taxon>Actinomycetota</taxon>
        <taxon>Actinomycetes</taxon>
        <taxon>Kitasatosporales</taxon>
        <taxon>Streptomycetaceae</taxon>
        <taxon>Streptomyces</taxon>
    </lineage>
</organism>
<dbReference type="Pfam" id="PF13602">
    <property type="entry name" value="ADH_zinc_N_2"/>
    <property type="match status" value="1"/>
</dbReference>
<dbReference type="EMBL" id="JAVREV010000012">
    <property type="protein sequence ID" value="MDT0445242.1"/>
    <property type="molecule type" value="Genomic_DNA"/>
</dbReference>
<dbReference type="RefSeq" id="WP_311619450.1">
    <property type="nucleotide sequence ID" value="NZ_JAVREV010000012.1"/>
</dbReference>
<dbReference type="PANTHER" id="PTHR44154:SF1">
    <property type="entry name" value="QUINONE OXIDOREDUCTASE"/>
    <property type="match status" value="1"/>
</dbReference>
<gene>
    <name evidence="3" type="ORF">RM779_21940</name>
</gene>
<feature type="domain" description="Enoyl reductase (ER)" evidence="2">
    <location>
        <begin position="10"/>
        <end position="321"/>
    </location>
</feature>
<name>A0ABU2S8D3_9ACTN</name>
<evidence type="ECO:0000313" key="4">
    <source>
        <dbReference type="Proteomes" id="UP001183615"/>
    </source>
</evidence>
<keyword evidence="4" id="KW-1185">Reference proteome</keyword>
<dbReference type="SMART" id="SM00829">
    <property type="entry name" value="PKS_ER"/>
    <property type="match status" value="1"/>
</dbReference>
<sequence length="323" mass="33036">MQEIRVAEFGGPEVLVPTEAPDPVPGPGQVVIAAAAVDTIFVEAQIRSGAAREWFPADPPFVPGGGVAGHIAATGPGVDPSWRGRPVVTVAVTNGAYTQRAVAAVEDVVPVPDGLGLREAAALAHDGVTAMSLFEPMRPRPGTWVLITAAAGGMGVLLVQLARAAGARVIGAARGARKLTLVRDLGAEAAVDYTLPGWADQVRARTGDQGVDLVWDGAGGEAGSAAFGLVADGGRFSAHGAPGGGFFAPDPAEAARRGIELRGIEHLQLPPAERTRQLARVVEAAAAGRFRPVIGRTFPLADAAAAHSAIERRDTLGKTLLLP</sequence>
<dbReference type="SUPFAM" id="SSF50129">
    <property type="entry name" value="GroES-like"/>
    <property type="match status" value="1"/>
</dbReference>
<dbReference type="InterPro" id="IPR011032">
    <property type="entry name" value="GroES-like_sf"/>
</dbReference>
<protein>
    <submittedName>
        <fullName evidence="3">Zinc-binding dehydrogenase</fullName>
    </submittedName>
</protein>
<dbReference type="CDD" id="cd08244">
    <property type="entry name" value="MDR_enoyl_red"/>
    <property type="match status" value="1"/>
</dbReference>
<accession>A0ABU2S8D3</accession>
<evidence type="ECO:0000259" key="2">
    <source>
        <dbReference type="SMART" id="SM00829"/>
    </source>
</evidence>
<dbReference type="Gene3D" id="3.40.50.720">
    <property type="entry name" value="NAD(P)-binding Rossmann-like Domain"/>
    <property type="match status" value="1"/>
</dbReference>
<dbReference type="InterPro" id="IPR051603">
    <property type="entry name" value="Zinc-ADH_QOR/CCCR"/>
</dbReference>
<keyword evidence="1" id="KW-0521">NADP</keyword>
<evidence type="ECO:0000313" key="3">
    <source>
        <dbReference type="EMBL" id="MDT0445242.1"/>
    </source>
</evidence>
<evidence type="ECO:0000256" key="1">
    <source>
        <dbReference type="ARBA" id="ARBA00022857"/>
    </source>
</evidence>
<dbReference type="PANTHER" id="PTHR44154">
    <property type="entry name" value="QUINONE OXIDOREDUCTASE"/>
    <property type="match status" value="1"/>
</dbReference>
<dbReference type="Gene3D" id="3.90.180.10">
    <property type="entry name" value="Medium-chain alcohol dehydrogenases, catalytic domain"/>
    <property type="match status" value="1"/>
</dbReference>
<reference evidence="4" key="1">
    <citation type="submission" date="2023-07" db="EMBL/GenBank/DDBJ databases">
        <title>30 novel species of actinomycetes from the DSMZ collection.</title>
        <authorList>
            <person name="Nouioui I."/>
        </authorList>
    </citation>
    <scope>NUCLEOTIDE SEQUENCE [LARGE SCALE GENOMIC DNA]</scope>
    <source>
        <strain evidence="4">DSM 41886</strain>
    </source>
</reference>
<proteinExistence type="predicted"/>
<dbReference type="InterPro" id="IPR036291">
    <property type="entry name" value="NAD(P)-bd_dom_sf"/>
</dbReference>
<dbReference type="Pfam" id="PF08240">
    <property type="entry name" value="ADH_N"/>
    <property type="match status" value="1"/>
</dbReference>
<dbReference type="SUPFAM" id="SSF51735">
    <property type="entry name" value="NAD(P)-binding Rossmann-fold domains"/>
    <property type="match status" value="1"/>
</dbReference>
<comment type="caution">
    <text evidence="3">The sequence shown here is derived from an EMBL/GenBank/DDBJ whole genome shotgun (WGS) entry which is preliminary data.</text>
</comment>
<dbReference type="InterPro" id="IPR013154">
    <property type="entry name" value="ADH-like_N"/>
</dbReference>
<dbReference type="Proteomes" id="UP001183615">
    <property type="component" value="Unassembled WGS sequence"/>
</dbReference>